<dbReference type="AlphaFoldDB" id="J9FN17"/>
<protein>
    <submittedName>
        <fullName evidence="1">Uncharacterized protein</fullName>
    </submittedName>
</protein>
<evidence type="ECO:0000313" key="1">
    <source>
        <dbReference type="EMBL" id="EJW96336.1"/>
    </source>
</evidence>
<accession>J9FN17</accession>
<reference evidence="1" key="1">
    <citation type="journal article" date="2012" name="PLoS ONE">
        <title>Gene sets for utilization of primary and secondary nutrition supplies in the distal gut of endangered iberian lynx.</title>
        <authorList>
            <person name="Alcaide M."/>
            <person name="Messina E."/>
            <person name="Richter M."/>
            <person name="Bargiela R."/>
            <person name="Peplies J."/>
            <person name="Huws S.A."/>
            <person name="Newbold C.J."/>
            <person name="Golyshin P.N."/>
            <person name="Simon M.A."/>
            <person name="Lopez G."/>
            <person name="Yakimov M.M."/>
            <person name="Ferrer M."/>
        </authorList>
    </citation>
    <scope>NUCLEOTIDE SEQUENCE</scope>
</reference>
<dbReference type="EMBL" id="AMCI01005336">
    <property type="protein sequence ID" value="EJW96336.1"/>
    <property type="molecule type" value="Genomic_DNA"/>
</dbReference>
<sequence>MYFQVASKAARVNLKEMSSAEIKVVASIATHIKPKFFTTSTMNMVQQNSCIKAK</sequence>
<comment type="caution">
    <text evidence="1">The sequence shown here is derived from an EMBL/GenBank/DDBJ whole genome shotgun (WGS) entry which is preliminary data.</text>
</comment>
<proteinExistence type="predicted"/>
<organism evidence="1">
    <name type="scientific">gut metagenome</name>
    <dbReference type="NCBI Taxonomy" id="749906"/>
    <lineage>
        <taxon>unclassified sequences</taxon>
        <taxon>metagenomes</taxon>
        <taxon>organismal metagenomes</taxon>
    </lineage>
</organism>
<name>J9FN17_9ZZZZ</name>
<gene>
    <name evidence="1" type="ORF">EVA_15557</name>
</gene>